<feature type="domain" description="GGDEF" evidence="4">
    <location>
        <begin position="256"/>
        <end position="392"/>
    </location>
</feature>
<protein>
    <recommendedName>
        <fullName evidence="1">diguanylate cyclase</fullName>
        <ecNumber evidence="1">2.7.7.65</ecNumber>
    </recommendedName>
</protein>
<proteinExistence type="predicted"/>
<feature type="transmembrane region" description="Helical" evidence="3">
    <location>
        <begin position="193"/>
        <end position="210"/>
    </location>
</feature>
<dbReference type="InterPro" id="IPR050469">
    <property type="entry name" value="Diguanylate_Cyclase"/>
</dbReference>
<feature type="transmembrane region" description="Helical" evidence="3">
    <location>
        <begin position="49"/>
        <end position="70"/>
    </location>
</feature>
<keyword evidence="6" id="KW-1185">Reference proteome</keyword>
<evidence type="ECO:0000259" key="4">
    <source>
        <dbReference type="PROSITE" id="PS50887"/>
    </source>
</evidence>
<keyword evidence="3" id="KW-1133">Transmembrane helix</keyword>
<dbReference type="Pfam" id="PF00990">
    <property type="entry name" value="GGDEF"/>
    <property type="match status" value="1"/>
</dbReference>
<comment type="catalytic activity">
    <reaction evidence="2">
        <text>2 GTP = 3',3'-c-di-GMP + 2 diphosphate</text>
        <dbReference type="Rhea" id="RHEA:24898"/>
        <dbReference type="ChEBI" id="CHEBI:33019"/>
        <dbReference type="ChEBI" id="CHEBI:37565"/>
        <dbReference type="ChEBI" id="CHEBI:58805"/>
        <dbReference type="EC" id="2.7.7.65"/>
    </reaction>
</comment>
<feature type="transmembrane region" description="Helical" evidence="3">
    <location>
        <begin position="168"/>
        <end position="187"/>
    </location>
</feature>
<dbReference type="PANTHER" id="PTHR45138:SF9">
    <property type="entry name" value="DIGUANYLATE CYCLASE DGCM-RELATED"/>
    <property type="match status" value="1"/>
</dbReference>
<dbReference type="NCBIfam" id="TIGR00254">
    <property type="entry name" value="GGDEF"/>
    <property type="match status" value="1"/>
</dbReference>
<evidence type="ECO:0000256" key="1">
    <source>
        <dbReference type="ARBA" id="ARBA00012528"/>
    </source>
</evidence>
<dbReference type="InterPro" id="IPR029787">
    <property type="entry name" value="Nucleotide_cyclase"/>
</dbReference>
<dbReference type="PANTHER" id="PTHR45138">
    <property type="entry name" value="REGULATORY COMPONENTS OF SENSORY TRANSDUCTION SYSTEM"/>
    <property type="match status" value="1"/>
</dbReference>
<dbReference type="InterPro" id="IPR043128">
    <property type="entry name" value="Rev_trsase/Diguanyl_cyclase"/>
</dbReference>
<evidence type="ECO:0000256" key="3">
    <source>
        <dbReference type="SAM" id="Phobius"/>
    </source>
</evidence>
<organism evidence="5 6">
    <name type="scientific">Novosphingobium umbonatum</name>
    <dbReference type="NCBI Taxonomy" id="1908524"/>
    <lineage>
        <taxon>Bacteria</taxon>
        <taxon>Pseudomonadati</taxon>
        <taxon>Pseudomonadota</taxon>
        <taxon>Alphaproteobacteria</taxon>
        <taxon>Sphingomonadales</taxon>
        <taxon>Sphingomonadaceae</taxon>
        <taxon>Novosphingobium</taxon>
    </lineage>
</organism>
<dbReference type="Proteomes" id="UP000282837">
    <property type="component" value="Unassembled WGS sequence"/>
</dbReference>
<dbReference type="AlphaFoldDB" id="A0A437N213"/>
<feature type="transmembrane region" description="Helical" evidence="3">
    <location>
        <begin position="115"/>
        <end position="136"/>
    </location>
</feature>
<comment type="caution">
    <text evidence="5">The sequence shown here is derived from an EMBL/GenBank/DDBJ whole genome shotgun (WGS) entry which is preliminary data.</text>
</comment>
<dbReference type="SMART" id="SM00267">
    <property type="entry name" value="GGDEF"/>
    <property type="match status" value="1"/>
</dbReference>
<evidence type="ECO:0000256" key="2">
    <source>
        <dbReference type="ARBA" id="ARBA00034247"/>
    </source>
</evidence>
<sequence length="396" mass="42211">MADLSHALTCRTKLTSHKLVRRWASPFVGAVPPGLRQKVLAKQHEQLKAYLPMLCLLMLAMAISITVAMFGPMPHWQQTLPGAAMGAVALHELLRMVGRRGMVPTAREALADVRRCLAIALVVGGANGIWGLLFYLQAGEQAALVPCFLLTLTALVSAACLHGAPRALIVLVVASVMPLALAMLLVGDAQARALAVMLMLSTAMALRLAGAKFREMVKMLAMQRALDRSAHTDALTGLANRRAFLGQLERRLHRGQPTMLALIDLDGFKQANDTHGHLAGDAVLAQVGERLRSLSLRSVQVARLGGDEFALVYDVAKGDALAMAEIEALRTSLCLPYPVNGAIVTIGASLGVVSTGRLSGIPSDPIALIQSADSRLYADKAARKRAKSAPKLRRVG</sequence>
<feature type="transmembrane region" description="Helical" evidence="3">
    <location>
        <begin position="76"/>
        <end position="94"/>
    </location>
</feature>
<dbReference type="GO" id="GO:0043709">
    <property type="term" value="P:cell adhesion involved in single-species biofilm formation"/>
    <property type="evidence" value="ECO:0007669"/>
    <property type="project" value="TreeGrafter"/>
</dbReference>
<evidence type="ECO:0000313" key="5">
    <source>
        <dbReference type="EMBL" id="RVU03885.1"/>
    </source>
</evidence>
<keyword evidence="3" id="KW-0812">Transmembrane</keyword>
<dbReference type="PROSITE" id="PS50887">
    <property type="entry name" value="GGDEF"/>
    <property type="match status" value="1"/>
</dbReference>
<dbReference type="OrthoDB" id="9812260at2"/>
<dbReference type="GO" id="GO:0052621">
    <property type="term" value="F:diguanylate cyclase activity"/>
    <property type="evidence" value="ECO:0007669"/>
    <property type="project" value="UniProtKB-EC"/>
</dbReference>
<name>A0A437N213_9SPHN</name>
<accession>A0A437N213</accession>
<dbReference type="SUPFAM" id="SSF55073">
    <property type="entry name" value="Nucleotide cyclase"/>
    <property type="match status" value="1"/>
</dbReference>
<feature type="transmembrane region" description="Helical" evidence="3">
    <location>
        <begin position="142"/>
        <end position="161"/>
    </location>
</feature>
<dbReference type="InterPro" id="IPR000160">
    <property type="entry name" value="GGDEF_dom"/>
</dbReference>
<gene>
    <name evidence="5" type="ORF">EOE18_13565</name>
</gene>
<dbReference type="GO" id="GO:1902201">
    <property type="term" value="P:negative regulation of bacterial-type flagellum-dependent cell motility"/>
    <property type="evidence" value="ECO:0007669"/>
    <property type="project" value="TreeGrafter"/>
</dbReference>
<dbReference type="CDD" id="cd01949">
    <property type="entry name" value="GGDEF"/>
    <property type="match status" value="1"/>
</dbReference>
<reference evidence="5 6" key="1">
    <citation type="submission" date="2019-01" db="EMBL/GenBank/DDBJ databases">
        <authorList>
            <person name="Chen W.-M."/>
        </authorList>
    </citation>
    <scope>NUCLEOTIDE SEQUENCE [LARGE SCALE GENOMIC DNA]</scope>
    <source>
        <strain evidence="5 6">FSY-9</strain>
    </source>
</reference>
<dbReference type="Gene3D" id="3.30.70.270">
    <property type="match status" value="1"/>
</dbReference>
<evidence type="ECO:0000313" key="6">
    <source>
        <dbReference type="Proteomes" id="UP000282837"/>
    </source>
</evidence>
<keyword evidence="3" id="KW-0472">Membrane</keyword>
<dbReference type="EMBL" id="SACO01000011">
    <property type="protein sequence ID" value="RVU03885.1"/>
    <property type="molecule type" value="Genomic_DNA"/>
</dbReference>
<dbReference type="RefSeq" id="WP_127710418.1">
    <property type="nucleotide sequence ID" value="NZ_SACO01000011.1"/>
</dbReference>
<dbReference type="GO" id="GO:0005886">
    <property type="term" value="C:plasma membrane"/>
    <property type="evidence" value="ECO:0007669"/>
    <property type="project" value="TreeGrafter"/>
</dbReference>
<dbReference type="EC" id="2.7.7.65" evidence="1"/>